<dbReference type="PROSITE" id="PS51459">
    <property type="entry name" value="FIDO"/>
    <property type="match status" value="1"/>
</dbReference>
<name>A0A6H3NRS5_9LEPT</name>
<dbReference type="InterPro" id="IPR036597">
    <property type="entry name" value="Fido-like_dom_sf"/>
</dbReference>
<proteinExistence type="predicted"/>
<dbReference type="InterPro" id="IPR003812">
    <property type="entry name" value="Fido"/>
</dbReference>
<protein>
    <recommendedName>
        <fullName evidence="1">Fido domain-containing protein</fullName>
    </recommendedName>
</protein>
<dbReference type="Proteomes" id="UP000297649">
    <property type="component" value="Unassembled WGS sequence"/>
</dbReference>
<comment type="caution">
    <text evidence="2">The sequence shown here is derived from an EMBL/GenBank/DDBJ whole genome shotgun (WGS) entry which is preliminary data.</text>
</comment>
<dbReference type="RefSeq" id="WP_135781534.1">
    <property type="nucleotide sequence ID" value="NZ_JAIZBL010000009.1"/>
</dbReference>
<feature type="domain" description="Fido" evidence="1">
    <location>
        <begin position="106"/>
        <end position="255"/>
    </location>
</feature>
<evidence type="ECO:0000313" key="3">
    <source>
        <dbReference type="Proteomes" id="UP000297649"/>
    </source>
</evidence>
<keyword evidence="3" id="KW-1185">Reference proteome</keyword>
<evidence type="ECO:0000313" key="2">
    <source>
        <dbReference type="EMBL" id="TGN11587.1"/>
    </source>
</evidence>
<organism evidence="2 3">
    <name type="scientific">Leptospira bandrabouensis</name>
    <dbReference type="NCBI Taxonomy" id="2484903"/>
    <lineage>
        <taxon>Bacteria</taxon>
        <taxon>Pseudomonadati</taxon>
        <taxon>Spirochaetota</taxon>
        <taxon>Spirochaetia</taxon>
        <taxon>Leptospirales</taxon>
        <taxon>Leptospiraceae</taxon>
        <taxon>Leptospira</taxon>
    </lineage>
</organism>
<reference evidence="2" key="1">
    <citation type="journal article" date="2019" name="PLoS Negl. Trop. Dis.">
        <title>Revisiting the worldwide diversity of Leptospira species in the environment.</title>
        <authorList>
            <person name="Vincent A.T."/>
            <person name="Schiettekatte O."/>
            <person name="Bourhy P."/>
            <person name="Veyrier F.J."/>
            <person name="Picardeau M."/>
        </authorList>
    </citation>
    <scope>NUCLEOTIDE SEQUENCE [LARGE SCALE GENOMIC DNA]</scope>
    <source>
        <strain evidence="2">201601109</strain>
    </source>
</reference>
<evidence type="ECO:0000259" key="1">
    <source>
        <dbReference type="PROSITE" id="PS51459"/>
    </source>
</evidence>
<sequence length="276" mass="33204">MNQDLFFTEETIGYLLKLENGIKVPEKYFKILCRTPKFSNLSEWRAIISQKNIDLAIKIQERISNETENDNLENLLKKIQNYKNNDSTNQYLEIIKNLYKKEVLNVLEDLIHPYHHKIHSGLPICDIGEFRKQNVWFMDPNSNNFNIEKLSPPPFESIPKLMQIWQKMYYQKSQNPIIDNLLLYLIFQFIHPLENDNGKFGWILLIISSLKQNFYFENIIMYPQIILKEKNHFYQLLENTINYNELNPLINFLLINLDKVIDEDFDFQIEFKRKLF</sequence>
<gene>
    <name evidence="2" type="ORF">EHR08_17230</name>
</gene>
<dbReference type="EMBL" id="RQHU01000023">
    <property type="protein sequence ID" value="TGN11587.1"/>
    <property type="molecule type" value="Genomic_DNA"/>
</dbReference>
<dbReference type="AlphaFoldDB" id="A0A6H3NRS5"/>
<dbReference type="Gene3D" id="1.10.3290.10">
    <property type="entry name" value="Fido-like domain"/>
    <property type="match status" value="1"/>
</dbReference>
<dbReference type="SUPFAM" id="SSF140931">
    <property type="entry name" value="Fic-like"/>
    <property type="match status" value="1"/>
</dbReference>
<accession>A0A6H3NRS5</accession>